<name>A0A1G6IH18_9BACI</name>
<proteinExistence type="predicted"/>
<evidence type="ECO:0000313" key="1">
    <source>
        <dbReference type="EMBL" id="SDC05852.1"/>
    </source>
</evidence>
<dbReference type="RefSeq" id="WP_090775429.1">
    <property type="nucleotide sequence ID" value="NZ_FMYM01000005.1"/>
</dbReference>
<evidence type="ECO:0000313" key="2">
    <source>
        <dbReference type="Proteomes" id="UP000242662"/>
    </source>
</evidence>
<organism evidence="1 2">
    <name type="scientific">Shouchella lonarensis</name>
    <dbReference type="NCBI Taxonomy" id="1464122"/>
    <lineage>
        <taxon>Bacteria</taxon>
        <taxon>Bacillati</taxon>
        <taxon>Bacillota</taxon>
        <taxon>Bacilli</taxon>
        <taxon>Bacillales</taxon>
        <taxon>Bacillaceae</taxon>
        <taxon>Shouchella</taxon>
    </lineage>
</organism>
<dbReference type="AlphaFoldDB" id="A0A1G6IH18"/>
<protein>
    <submittedName>
        <fullName evidence="1">Phage terminase, small subunit</fullName>
    </submittedName>
</protein>
<reference evidence="2" key="1">
    <citation type="submission" date="2016-09" db="EMBL/GenBank/DDBJ databases">
        <authorList>
            <person name="Varghese N."/>
            <person name="Submissions S."/>
        </authorList>
    </citation>
    <scope>NUCLEOTIDE SEQUENCE [LARGE SCALE GENOMIC DNA]</scope>
    <source>
        <strain evidence="2">25nlg</strain>
    </source>
</reference>
<gene>
    <name evidence="1" type="ORF">SAMN05421737_10564</name>
</gene>
<sequence>MNKETIKEQTVQNMEALGIYKEQYDRMIDVYAELIHQYLTLNKQFAESGYQCQVGTDSGGAKKAPIVATLENLRRDILAYSDRLCLNPKAIETVTTQQKGKSMLAEVLGGMK</sequence>
<dbReference type="EMBL" id="FMYM01000005">
    <property type="protein sequence ID" value="SDC05852.1"/>
    <property type="molecule type" value="Genomic_DNA"/>
</dbReference>
<dbReference type="OrthoDB" id="2054820at2"/>
<dbReference type="Proteomes" id="UP000242662">
    <property type="component" value="Unassembled WGS sequence"/>
</dbReference>
<dbReference type="Pfam" id="PF05119">
    <property type="entry name" value="Terminase_4"/>
    <property type="match status" value="1"/>
</dbReference>
<accession>A0A1G6IH18</accession>
<dbReference type="STRING" id="1464122.SAMN05421737_10564"/>
<dbReference type="InterPro" id="IPR006448">
    <property type="entry name" value="Phage_term_ssu_P27"/>
</dbReference>
<keyword evidence="2" id="KW-1185">Reference proteome</keyword>